<reference evidence="1 2" key="1">
    <citation type="submission" date="2024-04" db="EMBL/GenBank/DDBJ databases">
        <authorList>
            <person name="Waldvogel A.-M."/>
            <person name="Schoenle A."/>
        </authorList>
    </citation>
    <scope>NUCLEOTIDE SEQUENCE [LARGE SCALE GENOMIC DNA]</scope>
</reference>
<dbReference type="Proteomes" id="UP001497482">
    <property type="component" value="Chromosome 1"/>
</dbReference>
<gene>
    <name evidence="1" type="ORF">KC01_LOCUS581</name>
</gene>
<evidence type="ECO:0000313" key="1">
    <source>
        <dbReference type="EMBL" id="CAL1567842.1"/>
    </source>
</evidence>
<keyword evidence="2" id="KW-1185">Reference proteome</keyword>
<organism evidence="1 2">
    <name type="scientific">Knipowitschia caucasica</name>
    <name type="common">Caucasian dwarf goby</name>
    <name type="synonym">Pomatoschistus caucasicus</name>
    <dbReference type="NCBI Taxonomy" id="637954"/>
    <lineage>
        <taxon>Eukaryota</taxon>
        <taxon>Metazoa</taxon>
        <taxon>Chordata</taxon>
        <taxon>Craniata</taxon>
        <taxon>Vertebrata</taxon>
        <taxon>Euteleostomi</taxon>
        <taxon>Actinopterygii</taxon>
        <taxon>Neopterygii</taxon>
        <taxon>Teleostei</taxon>
        <taxon>Neoteleostei</taxon>
        <taxon>Acanthomorphata</taxon>
        <taxon>Gobiaria</taxon>
        <taxon>Gobiiformes</taxon>
        <taxon>Gobioidei</taxon>
        <taxon>Gobiidae</taxon>
        <taxon>Gobiinae</taxon>
        <taxon>Knipowitschia</taxon>
    </lineage>
</organism>
<accession>A0AAV2IRM8</accession>
<protein>
    <recommendedName>
        <fullName evidence="3">Secreted protein</fullName>
    </recommendedName>
</protein>
<dbReference type="EMBL" id="OZ035823">
    <property type="protein sequence ID" value="CAL1567842.1"/>
    <property type="molecule type" value="Genomic_DNA"/>
</dbReference>
<evidence type="ECO:0000313" key="2">
    <source>
        <dbReference type="Proteomes" id="UP001497482"/>
    </source>
</evidence>
<proteinExistence type="predicted"/>
<sequence>MQRVTAALLWLANETRTCPQEGAACQELHRASSDEGCERCAGGVGTSEARGVDKMILVPPSENKGLTIRCFKYLRTLLTALLFPFVTHAVG</sequence>
<evidence type="ECO:0008006" key="3">
    <source>
        <dbReference type="Google" id="ProtNLM"/>
    </source>
</evidence>
<dbReference type="AlphaFoldDB" id="A0AAV2IRM8"/>
<name>A0AAV2IRM8_KNICA</name>